<comment type="caution">
    <text evidence="7">The sequence shown here is derived from an EMBL/GenBank/DDBJ whole genome shotgun (WGS) entry which is preliminary data.</text>
</comment>
<evidence type="ECO:0000256" key="6">
    <source>
        <dbReference type="SAM" id="MobiDB-lite"/>
    </source>
</evidence>
<protein>
    <submittedName>
        <fullName evidence="7">Uncharacterized protein</fullName>
    </submittedName>
</protein>
<dbReference type="Proteomes" id="UP000572817">
    <property type="component" value="Unassembled WGS sequence"/>
</dbReference>
<dbReference type="SMART" id="SM01262">
    <property type="entry name" value="LAMTOR"/>
    <property type="match status" value="1"/>
</dbReference>
<feature type="region of interest" description="Disordered" evidence="6">
    <location>
        <begin position="11"/>
        <end position="31"/>
    </location>
</feature>
<dbReference type="OrthoDB" id="5299893at2759"/>
<evidence type="ECO:0000256" key="1">
    <source>
        <dbReference type="ARBA" id="ARBA00004308"/>
    </source>
</evidence>
<evidence type="ECO:0000313" key="7">
    <source>
        <dbReference type="EMBL" id="KAF4310248.1"/>
    </source>
</evidence>
<evidence type="ECO:0000256" key="2">
    <source>
        <dbReference type="ARBA" id="ARBA00022707"/>
    </source>
</evidence>
<accession>A0A8H4J3R4</accession>
<dbReference type="GO" id="GO:0032008">
    <property type="term" value="P:positive regulation of TOR signaling"/>
    <property type="evidence" value="ECO:0007669"/>
    <property type="project" value="InterPro"/>
</dbReference>
<dbReference type="Pfam" id="PF15454">
    <property type="entry name" value="LAMTOR"/>
    <property type="match status" value="1"/>
</dbReference>
<evidence type="ECO:0000256" key="5">
    <source>
        <dbReference type="ARBA" id="ARBA00023288"/>
    </source>
</evidence>
<reference evidence="7" key="1">
    <citation type="submission" date="2020-04" db="EMBL/GenBank/DDBJ databases">
        <title>Genome Assembly and Annotation of Botryosphaeria dothidea sdau 11-99, a Latent Pathogen of Apple Fruit Ring Rot in China.</title>
        <authorList>
            <person name="Yu C."/>
            <person name="Diao Y."/>
            <person name="Lu Q."/>
            <person name="Zhao J."/>
            <person name="Cui S."/>
            <person name="Peng C."/>
            <person name="He B."/>
            <person name="Liu H."/>
        </authorList>
    </citation>
    <scope>NUCLEOTIDE SEQUENCE [LARGE SCALE GENOMIC DNA]</scope>
    <source>
        <strain evidence="7">Sdau11-99</strain>
    </source>
</reference>
<dbReference type="AlphaFoldDB" id="A0A8H4J3R4"/>
<name>A0A8H4J3R4_9PEZI</name>
<feature type="region of interest" description="Disordered" evidence="6">
    <location>
        <begin position="104"/>
        <end position="123"/>
    </location>
</feature>
<dbReference type="GO" id="GO:0071230">
    <property type="term" value="P:cellular response to amino acid stimulus"/>
    <property type="evidence" value="ECO:0007669"/>
    <property type="project" value="InterPro"/>
</dbReference>
<sequence length="174" mass="19217">MGICASCLGLGRKPQHDERSEASHLLGPDQYQHQYGAVAQQGPHMGMSAPQPDPEEIRRQRDALERICAQTSDKLIDVSQSAHPDEGHKMHSEYHRLFMERFPAAGHPEDSRPSSSGTAVDNEEAAWLADITKSQGEEGDWDHVKVIDNGSLTIQFDDVLALDRRSAPSPVGRQ</sequence>
<dbReference type="GO" id="GO:0043410">
    <property type="term" value="P:positive regulation of MAPK cascade"/>
    <property type="evidence" value="ECO:0007669"/>
    <property type="project" value="InterPro"/>
</dbReference>
<dbReference type="GO" id="GO:0001919">
    <property type="term" value="P:regulation of receptor recycling"/>
    <property type="evidence" value="ECO:0007669"/>
    <property type="project" value="InterPro"/>
</dbReference>
<keyword evidence="8" id="KW-1185">Reference proteome</keyword>
<dbReference type="GO" id="GO:0031902">
    <property type="term" value="C:late endosome membrane"/>
    <property type="evidence" value="ECO:0007669"/>
    <property type="project" value="InterPro"/>
</dbReference>
<keyword evidence="2" id="KW-0519">Myristate</keyword>
<keyword evidence="5" id="KW-0449">Lipoprotein</keyword>
<gene>
    <name evidence="7" type="ORF">GTA08_BOTSDO01994</name>
</gene>
<dbReference type="InterPro" id="IPR028209">
    <property type="entry name" value="LAMTOR1/MEH1"/>
</dbReference>
<dbReference type="EMBL" id="WWBZ02000016">
    <property type="protein sequence ID" value="KAF4310248.1"/>
    <property type="molecule type" value="Genomic_DNA"/>
</dbReference>
<evidence type="ECO:0000256" key="4">
    <source>
        <dbReference type="ARBA" id="ARBA00023139"/>
    </source>
</evidence>
<dbReference type="GO" id="GO:0045121">
    <property type="term" value="C:membrane raft"/>
    <property type="evidence" value="ECO:0007669"/>
    <property type="project" value="InterPro"/>
</dbReference>
<dbReference type="GO" id="GO:0016197">
    <property type="term" value="P:endosomal transport"/>
    <property type="evidence" value="ECO:0007669"/>
    <property type="project" value="InterPro"/>
</dbReference>
<proteinExistence type="predicted"/>
<evidence type="ECO:0000313" key="8">
    <source>
        <dbReference type="Proteomes" id="UP000572817"/>
    </source>
</evidence>
<keyword evidence="3" id="KW-0472">Membrane</keyword>
<comment type="subcellular location">
    <subcellularLocation>
        <location evidence="1">Endomembrane system</location>
    </subcellularLocation>
</comment>
<organism evidence="7 8">
    <name type="scientific">Botryosphaeria dothidea</name>
    <dbReference type="NCBI Taxonomy" id="55169"/>
    <lineage>
        <taxon>Eukaryota</taxon>
        <taxon>Fungi</taxon>
        <taxon>Dikarya</taxon>
        <taxon>Ascomycota</taxon>
        <taxon>Pezizomycotina</taxon>
        <taxon>Dothideomycetes</taxon>
        <taxon>Dothideomycetes incertae sedis</taxon>
        <taxon>Botryosphaeriales</taxon>
        <taxon>Botryosphaeriaceae</taxon>
        <taxon>Botryosphaeria</taxon>
    </lineage>
</organism>
<dbReference type="GO" id="GO:0071986">
    <property type="term" value="C:Ragulator complex"/>
    <property type="evidence" value="ECO:0007669"/>
    <property type="project" value="InterPro"/>
</dbReference>
<evidence type="ECO:0000256" key="3">
    <source>
        <dbReference type="ARBA" id="ARBA00023136"/>
    </source>
</evidence>
<keyword evidence="4" id="KW-0564">Palmitate</keyword>